<dbReference type="EMBL" id="UHJL01000006">
    <property type="protein sequence ID" value="SUQ26088.1"/>
    <property type="molecule type" value="Genomic_DNA"/>
</dbReference>
<sequence length="230" mass="27167">MHLTLSMPTNLLDAVYIPECVKTLDNLKLLLNNRGSFKECFYLLKYAYTRSAYEGHFSFTHLGEMMFPLFNKGVPLFVKCTPHRGSYDKPNQRFKLISFLHEKKFEQKKNDRPQIIDNFLNVDALSMELGTFHTLCGHNRTHICGENYRDRTQILVESVERSIRYAQVQTSVIKVDYYEGHQQLMLPYLDHKSRIQTNLVLVVRFENGKWVIPTVLPRKYVEFNKRLRLN</sequence>
<name>A0A380S9T4_FIBSU</name>
<evidence type="ECO:0000313" key="1">
    <source>
        <dbReference type="EMBL" id="SUQ26088.1"/>
    </source>
</evidence>
<organism evidence="1 2">
    <name type="scientific">Fibrobacter succinogenes</name>
    <name type="common">Bacteroides succinogenes</name>
    <dbReference type="NCBI Taxonomy" id="833"/>
    <lineage>
        <taxon>Bacteria</taxon>
        <taxon>Pseudomonadati</taxon>
        <taxon>Fibrobacterota</taxon>
        <taxon>Fibrobacteria</taxon>
        <taxon>Fibrobacterales</taxon>
        <taxon>Fibrobacteraceae</taxon>
        <taxon>Fibrobacter</taxon>
    </lineage>
</organism>
<evidence type="ECO:0000313" key="2">
    <source>
        <dbReference type="Proteomes" id="UP000255423"/>
    </source>
</evidence>
<protein>
    <submittedName>
        <fullName evidence="1">Uncharacterized protein</fullName>
    </submittedName>
</protein>
<dbReference type="Proteomes" id="UP000255423">
    <property type="component" value="Unassembled WGS sequence"/>
</dbReference>
<dbReference type="AlphaFoldDB" id="A0A380S9T4"/>
<reference evidence="1 2" key="1">
    <citation type="submission" date="2017-08" db="EMBL/GenBank/DDBJ databases">
        <authorList>
            <person name="de Groot N.N."/>
        </authorList>
    </citation>
    <scope>NUCLEOTIDE SEQUENCE [LARGE SCALE GENOMIC DNA]</scope>
    <source>
        <strain evidence="1 2">HM2</strain>
    </source>
</reference>
<proteinExistence type="predicted"/>
<gene>
    <name evidence="1" type="ORF">SAMN05661053_2894</name>
</gene>
<accession>A0A380S9T4</accession>